<name>A0A7W3TLA2_9GAMM</name>
<gene>
    <name evidence="3" type="ORF">H4F98_07480</name>
</gene>
<feature type="domain" description="Terminase large subunit-like ATPase" evidence="1">
    <location>
        <begin position="59"/>
        <end position="224"/>
    </location>
</feature>
<protein>
    <submittedName>
        <fullName evidence="3">Terminase large subunit</fullName>
    </submittedName>
</protein>
<dbReference type="EMBL" id="JACHTF010000006">
    <property type="protein sequence ID" value="MBB1060415.1"/>
    <property type="molecule type" value="Genomic_DNA"/>
</dbReference>
<dbReference type="Gene3D" id="3.40.50.300">
    <property type="entry name" value="P-loop containing nucleotide triphosphate hydrolases"/>
    <property type="match status" value="1"/>
</dbReference>
<dbReference type="InterPro" id="IPR046461">
    <property type="entry name" value="TerL_ATPase"/>
</dbReference>
<dbReference type="Pfam" id="PF03354">
    <property type="entry name" value="TerL_ATPase"/>
    <property type="match status" value="1"/>
</dbReference>
<proteinExistence type="predicted"/>
<dbReference type="Pfam" id="PF20441">
    <property type="entry name" value="TerL_nuclease"/>
    <property type="match status" value="1"/>
</dbReference>
<evidence type="ECO:0000259" key="2">
    <source>
        <dbReference type="Pfam" id="PF20441"/>
    </source>
</evidence>
<organism evidence="3 4">
    <name type="scientific">Marilutibacter spongiae</name>
    <dbReference type="NCBI Taxonomy" id="2025720"/>
    <lineage>
        <taxon>Bacteria</taxon>
        <taxon>Pseudomonadati</taxon>
        <taxon>Pseudomonadota</taxon>
        <taxon>Gammaproteobacteria</taxon>
        <taxon>Lysobacterales</taxon>
        <taxon>Lysobacteraceae</taxon>
        <taxon>Marilutibacter</taxon>
    </lineage>
</organism>
<comment type="caution">
    <text evidence="3">The sequence shown here is derived from an EMBL/GenBank/DDBJ whole genome shotgun (WGS) entry which is preliminary data.</text>
</comment>
<reference evidence="3 4" key="1">
    <citation type="submission" date="2020-08" db="EMBL/GenBank/DDBJ databases">
        <authorList>
            <person name="Xu S."/>
            <person name="Li A."/>
        </authorList>
    </citation>
    <scope>NUCLEOTIDE SEQUENCE [LARGE SCALE GENOMIC DNA]</scope>
    <source>
        <strain evidence="3 4">119BY6-57</strain>
    </source>
</reference>
<dbReference type="Proteomes" id="UP000523196">
    <property type="component" value="Unassembled WGS sequence"/>
</dbReference>
<sequence length="559" mass="61266">MAWDLSCRDWWSRLQAGRSLVPGLPLWTAEAERAVRVFNKLRLADVPGTPTMEEAGGEWFRDIVRAMFGSVDPATRERMIRELFALVPKKNSKTTDGALLMVTALLLNQRPRAGYVMTAPVQDVAQLAFDAAAGAIELDPVLDKKLHVRHHLKTIIHRETKAELEIMTFDPSVLTGQKISGGALIDELHVCAKMAKAPKALRQIRGGMLPFPEAFLAFITTQSDEAPVGIFADELQKARDIRDGKREGAMLPVLFEFPKELQESKDRKWESPALWPLVTPNLGKSITIQRLQSDYQEAKDTSEVELRIWASQHLNLQIGVALHAAAWAGAEYWEAQSELGITLEELLERCEVVDVGIDGGGLDDLLGLAVVGRDKETRDWLVWSRAWAHPSVMERRKAEAERFNDFASDGDLVLVQQIGEDVEQVADIVAQIEESGLLDKVGVDPAGLGAILDALEEAGVPKDKVVGVSQGWKLTGAIKTAERKLAEGTLWHAGQPLMAWCAGNAKVEPRGNAIVITKQAAGTAKIDPLMAMFNAVTLMSLNPAAAPSIDDFLRSPVIA</sequence>
<dbReference type="AlphaFoldDB" id="A0A7W3TLA2"/>
<dbReference type="InterPro" id="IPR046462">
    <property type="entry name" value="TerL_nuclease"/>
</dbReference>
<dbReference type="GO" id="GO:0004519">
    <property type="term" value="F:endonuclease activity"/>
    <property type="evidence" value="ECO:0007669"/>
    <property type="project" value="InterPro"/>
</dbReference>
<evidence type="ECO:0000313" key="3">
    <source>
        <dbReference type="EMBL" id="MBB1060415.1"/>
    </source>
</evidence>
<keyword evidence="4" id="KW-1185">Reference proteome</keyword>
<accession>A0A7W3TLA2</accession>
<evidence type="ECO:0000313" key="4">
    <source>
        <dbReference type="Proteomes" id="UP000523196"/>
    </source>
</evidence>
<dbReference type="InterPro" id="IPR005021">
    <property type="entry name" value="Terminase_largesu-like"/>
</dbReference>
<dbReference type="InterPro" id="IPR027417">
    <property type="entry name" value="P-loop_NTPase"/>
</dbReference>
<feature type="domain" description="Terminase large subunit-like endonuclease" evidence="2">
    <location>
        <begin position="256"/>
        <end position="538"/>
    </location>
</feature>
<dbReference type="PANTHER" id="PTHR41287">
    <property type="match status" value="1"/>
</dbReference>
<dbReference type="RefSeq" id="WP_182686354.1">
    <property type="nucleotide sequence ID" value="NZ_JACHTF010000006.1"/>
</dbReference>
<evidence type="ECO:0000259" key="1">
    <source>
        <dbReference type="Pfam" id="PF03354"/>
    </source>
</evidence>
<dbReference type="PANTHER" id="PTHR41287:SF1">
    <property type="entry name" value="PROTEIN YMFN"/>
    <property type="match status" value="1"/>
</dbReference>